<name>A0A7I9XYC7_9MYCO</name>
<proteinExistence type="predicted"/>
<dbReference type="AlphaFoldDB" id="A0A7I9XYC7"/>
<dbReference type="EMBL" id="BLKW01000004">
    <property type="protein sequence ID" value="GFG74806.1"/>
    <property type="molecule type" value="Genomic_DNA"/>
</dbReference>
<organism evidence="1 2">
    <name type="scientific">Mycobacterium botniense</name>
    <dbReference type="NCBI Taxonomy" id="84962"/>
    <lineage>
        <taxon>Bacteria</taxon>
        <taxon>Bacillati</taxon>
        <taxon>Actinomycetota</taxon>
        <taxon>Actinomycetes</taxon>
        <taxon>Mycobacteriales</taxon>
        <taxon>Mycobacteriaceae</taxon>
        <taxon>Mycobacterium</taxon>
    </lineage>
</organism>
<sequence length="76" mass="8617">MSPRRPQAQVARFRFAPTTSKAYRLHARSTSLPSRPRKRIACTAARRITVMLGFGLGRNVIGAYFSQRRQLKEQAA</sequence>
<gene>
    <name evidence="1" type="ORF">MBOT_21710</name>
</gene>
<evidence type="ECO:0000313" key="2">
    <source>
        <dbReference type="Proteomes" id="UP000465361"/>
    </source>
</evidence>
<evidence type="ECO:0000313" key="1">
    <source>
        <dbReference type="EMBL" id="GFG74806.1"/>
    </source>
</evidence>
<protein>
    <submittedName>
        <fullName evidence="1">Uncharacterized protein</fullName>
    </submittedName>
</protein>
<reference evidence="1 2" key="1">
    <citation type="journal article" date="2019" name="Emerg. Microbes Infect.">
        <title>Comprehensive subspecies identification of 175 nontuberculous mycobacteria species based on 7547 genomic profiles.</title>
        <authorList>
            <person name="Matsumoto Y."/>
            <person name="Kinjo T."/>
            <person name="Motooka D."/>
            <person name="Nabeya D."/>
            <person name="Jung N."/>
            <person name="Uechi K."/>
            <person name="Horii T."/>
            <person name="Iida T."/>
            <person name="Fujita J."/>
            <person name="Nakamura S."/>
        </authorList>
    </citation>
    <scope>NUCLEOTIDE SEQUENCE [LARGE SCALE GENOMIC DNA]</scope>
    <source>
        <strain evidence="1 2">JCM 17322</strain>
    </source>
</reference>
<comment type="caution">
    <text evidence="1">The sequence shown here is derived from an EMBL/GenBank/DDBJ whole genome shotgun (WGS) entry which is preliminary data.</text>
</comment>
<keyword evidence="2" id="KW-1185">Reference proteome</keyword>
<accession>A0A7I9XYC7</accession>
<dbReference type="Proteomes" id="UP000465361">
    <property type="component" value="Unassembled WGS sequence"/>
</dbReference>